<proteinExistence type="inferred from homology"/>
<dbReference type="GO" id="GO:0009697">
    <property type="term" value="P:salicylic acid biosynthetic process"/>
    <property type="evidence" value="ECO:0007669"/>
    <property type="project" value="TreeGrafter"/>
</dbReference>
<dbReference type="GO" id="GO:0008909">
    <property type="term" value="F:isochorismate synthase activity"/>
    <property type="evidence" value="ECO:0007669"/>
    <property type="project" value="UniProtKB-EC"/>
</dbReference>
<reference evidence="7 8" key="1">
    <citation type="submission" date="2018-08" db="EMBL/GenBank/DDBJ databases">
        <title>Pseudooceanicola sediminis CY03 in the family Rhodobacteracea.</title>
        <authorList>
            <person name="Zhang Y.-J."/>
        </authorList>
    </citation>
    <scope>NUCLEOTIDE SEQUENCE [LARGE SCALE GENOMIC DNA]</scope>
    <source>
        <strain evidence="7 8">CY03</strain>
    </source>
</reference>
<evidence type="ECO:0000313" key="7">
    <source>
        <dbReference type="EMBL" id="RII38154.1"/>
    </source>
</evidence>
<evidence type="ECO:0000256" key="3">
    <source>
        <dbReference type="ARBA" id="ARBA00012824"/>
    </source>
</evidence>
<dbReference type="InterPro" id="IPR015890">
    <property type="entry name" value="Chorismate_C"/>
</dbReference>
<dbReference type="InterPro" id="IPR005801">
    <property type="entry name" value="ADC_synthase"/>
</dbReference>
<protein>
    <recommendedName>
        <fullName evidence="3">isochorismate synthase</fullName>
        <ecNumber evidence="3">5.4.4.2</ecNumber>
    </recommendedName>
    <alternativeName>
        <fullName evidence="5">Isochorismate mutase</fullName>
    </alternativeName>
</protein>
<evidence type="ECO:0000259" key="6">
    <source>
        <dbReference type="Pfam" id="PF00425"/>
    </source>
</evidence>
<comment type="catalytic activity">
    <reaction evidence="1">
        <text>chorismate = isochorismate</text>
        <dbReference type="Rhea" id="RHEA:18985"/>
        <dbReference type="ChEBI" id="CHEBI:29748"/>
        <dbReference type="ChEBI" id="CHEBI:29780"/>
        <dbReference type="EC" id="5.4.4.2"/>
    </reaction>
</comment>
<dbReference type="PANTHER" id="PTHR42839">
    <property type="entry name" value="ISOCHORISMATE SYNTHASE ENTC"/>
    <property type="match status" value="1"/>
</dbReference>
<dbReference type="InterPro" id="IPR004561">
    <property type="entry name" value="IsoChor_synthase"/>
</dbReference>
<sequence>MTPSRHRVAPSPAPVDLSARTAPFLFQGPDGAIGATGTLHPLPRGPLATLPDRISRAMEGMAPTGLIGGALPFDRDADDCLWMADQTSRTPIAARTQPEIAPTWTVTPEPSAEAYAEAVQQALDLMKNQANLPQPLRKIVLARTLALVCDQVIPVPSVLARLCQDASVTAFQVALPPSTDTGPDTVTDTATDTDGARLLVGASPELLVRKSGAQILSHPLAGSARRRSDAAQDRAAAQALTASAKDLREHAIVVEFILDTLAPHCTTLTAPSVPEITSSATMWHLGTPIRGELRDADMPSVQIAGLLHPTPAVCGSPRDRAAQIIQQLEPVARDFYAGAVGWTAANGDGAWYVSIRCAEIQGRSARLYAGAGIVPGSVPAQEAAETGAKFAALLRALGLPHDMAIPTDPH</sequence>
<gene>
    <name evidence="7" type="ORF">DL237_13145</name>
</gene>
<accession>A0A399IYW7</accession>
<organism evidence="7 8">
    <name type="scientific">Pseudooceanicola sediminis</name>
    <dbReference type="NCBI Taxonomy" id="2211117"/>
    <lineage>
        <taxon>Bacteria</taxon>
        <taxon>Pseudomonadati</taxon>
        <taxon>Pseudomonadota</taxon>
        <taxon>Alphaproteobacteria</taxon>
        <taxon>Rhodobacterales</taxon>
        <taxon>Paracoccaceae</taxon>
        <taxon>Pseudooceanicola</taxon>
    </lineage>
</organism>
<keyword evidence="8" id="KW-1185">Reference proteome</keyword>
<evidence type="ECO:0000313" key="8">
    <source>
        <dbReference type="Proteomes" id="UP000265848"/>
    </source>
</evidence>
<comment type="caution">
    <text evidence="7">The sequence shown here is derived from an EMBL/GenBank/DDBJ whole genome shotgun (WGS) entry which is preliminary data.</text>
</comment>
<evidence type="ECO:0000256" key="5">
    <source>
        <dbReference type="ARBA" id="ARBA00041564"/>
    </source>
</evidence>
<dbReference type="Proteomes" id="UP000265848">
    <property type="component" value="Unassembled WGS sequence"/>
</dbReference>
<dbReference type="EC" id="5.4.4.2" evidence="3"/>
<dbReference type="EMBL" id="QWJJ01000011">
    <property type="protein sequence ID" value="RII38154.1"/>
    <property type="molecule type" value="Genomic_DNA"/>
</dbReference>
<name>A0A399IYW7_9RHOB</name>
<feature type="domain" description="Chorismate-utilising enzyme C-terminal" evidence="6">
    <location>
        <begin position="112"/>
        <end position="389"/>
    </location>
</feature>
<evidence type="ECO:0000256" key="4">
    <source>
        <dbReference type="ARBA" id="ARBA00023235"/>
    </source>
</evidence>
<dbReference type="Pfam" id="PF00425">
    <property type="entry name" value="Chorismate_bind"/>
    <property type="match status" value="1"/>
</dbReference>
<dbReference type="OrthoDB" id="9806579at2"/>
<comment type="similarity">
    <text evidence="2">Belongs to the isochorismate synthase family.</text>
</comment>
<dbReference type="Gene3D" id="3.60.120.10">
    <property type="entry name" value="Anthranilate synthase"/>
    <property type="match status" value="1"/>
</dbReference>
<evidence type="ECO:0000256" key="2">
    <source>
        <dbReference type="ARBA" id="ARBA00005297"/>
    </source>
</evidence>
<evidence type="ECO:0000256" key="1">
    <source>
        <dbReference type="ARBA" id="ARBA00000799"/>
    </source>
</evidence>
<keyword evidence="4 7" id="KW-0413">Isomerase</keyword>
<dbReference type="SUPFAM" id="SSF56322">
    <property type="entry name" value="ADC synthase"/>
    <property type="match status" value="1"/>
</dbReference>
<dbReference type="RefSeq" id="WP_119399538.1">
    <property type="nucleotide sequence ID" value="NZ_QWJJ01000011.1"/>
</dbReference>
<dbReference type="PANTHER" id="PTHR42839:SF2">
    <property type="entry name" value="ISOCHORISMATE SYNTHASE ENTC"/>
    <property type="match status" value="1"/>
</dbReference>
<dbReference type="NCBIfam" id="TIGR00543">
    <property type="entry name" value="isochor_syn"/>
    <property type="match status" value="1"/>
</dbReference>
<dbReference type="AlphaFoldDB" id="A0A399IYW7"/>